<dbReference type="EMBL" id="KZ819953">
    <property type="protein sequence ID" value="PWN50242.1"/>
    <property type="molecule type" value="Genomic_DNA"/>
</dbReference>
<name>A0ACD0NWT1_9BASI</name>
<organism evidence="1 2">
    <name type="scientific">Violaceomyces palustris</name>
    <dbReference type="NCBI Taxonomy" id="1673888"/>
    <lineage>
        <taxon>Eukaryota</taxon>
        <taxon>Fungi</taxon>
        <taxon>Dikarya</taxon>
        <taxon>Basidiomycota</taxon>
        <taxon>Ustilaginomycotina</taxon>
        <taxon>Ustilaginomycetes</taxon>
        <taxon>Violaceomycetales</taxon>
        <taxon>Violaceomycetaceae</taxon>
        <taxon>Violaceomyces</taxon>
    </lineage>
</organism>
<dbReference type="Proteomes" id="UP000245626">
    <property type="component" value="Unassembled WGS sequence"/>
</dbReference>
<accession>A0ACD0NWT1</accession>
<keyword evidence="2" id="KW-1185">Reference proteome</keyword>
<proteinExistence type="predicted"/>
<evidence type="ECO:0000313" key="1">
    <source>
        <dbReference type="EMBL" id="PWN50242.1"/>
    </source>
</evidence>
<protein>
    <submittedName>
        <fullName evidence="1">Glycoside hydrolase/deacetylase</fullName>
    </submittedName>
</protein>
<keyword evidence="1" id="KW-0378">Hydrolase</keyword>
<reference evidence="1 2" key="1">
    <citation type="journal article" date="2018" name="Mol. Biol. Evol.">
        <title>Broad Genomic Sampling Reveals a Smut Pathogenic Ancestry of the Fungal Clade Ustilaginomycotina.</title>
        <authorList>
            <person name="Kijpornyongpan T."/>
            <person name="Mondo S.J."/>
            <person name="Barry K."/>
            <person name="Sandor L."/>
            <person name="Lee J."/>
            <person name="Lipzen A."/>
            <person name="Pangilinan J."/>
            <person name="LaButti K."/>
            <person name="Hainaut M."/>
            <person name="Henrissat B."/>
            <person name="Grigoriev I.V."/>
            <person name="Spatafora J.W."/>
            <person name="Aime M.C."/>
        </authorList>
    </citation>
    <scope>NUCLEOTIDE SEQUENCE [LARGE SCALE GENOMIC DNA]</scope>
    <source>
        <strain evidence="1 2">SA 807</strain>
    </source>
</reference>
<evidence type="ECO:0000313" key="2">
    <source>
        <dbReference type="Proteomes" id="UP000245626"/>
    </source>
</evidence>
<gene>
    <name evidence="1" type="ORF">IE53DRAFT_316169</name>
</gene>
<sequence length="462" mass="48221">MVKLTTALLVALGVTGASATNGFVKRQASSSSRHHTRTSTATLSATAAAPTSTFTGSLPASVLSIVTTISSGEGNPTATVALATTFSAGAQNAQITNAPKLPSLSTVLPANFPALDQVPPIDSPQAKAWISAIDFSKVPSVGQTVDGASCASNPTNLANAGADKNCWWSCGGCTRDTDITTCPDKNTWGLSYDDGPSPYTPQLLDYLDEHNLKSTFFVVGSRAISRPDMLQTEYMSGHQISVHTWSHPALTTLTNEQIVVELAWTREVIRQITGVTPNTMRPPYGDIDDRVRAICAQMNLTPIIWTSTSPSENYDTNDWKIGAGTVSAAEVVYNFEQILANASKLPTGYIVLAHDLYQQSVELATEVVLPAALSMSPKQNILPIIECLNKPLGDAYVETNRNISGSQPTATASGSASVKPTSSSSTSSSAGSSSGASGASSVPLKVPALLLGSAFLGALALL</sequence>